<feature type="site" description="Important for catalytic activity" evidence="12">
    <location>
        <position position="1006"/>
    </location>
</feature>
<dbReference type="GO" id="GO:0030976">
    <property type="term" value="F:thiamine pyrophosphate binding"/>
    <property type="evidence" value="ECO:0007669"/>
    <property type="project" value="InterPro"/>
</dbReference>
<dbReference type="SMART" id="SM00890">
    <property type="entry name" value="EKR"/>
    <property type="match status" value="1"/>
</dbReference>
<dbReference type="Gene3D" id="4.10.780.10">
    <property type="entry name" value="Pyruvate-flavodoxin oxidoreductase, EKR domain"/>
    <property type="match status" value="1"/>
</dbReference>
<dbReference type="GO" id="GO:0016903">
    <property type="term" value="F:oxidoreductase activity, acting on the aldehyde or oxo group of donors"/>
    <property type="evidence" value="ECO:0007669"/>
    <property type="project" value="InterPro"/>
</dbReference>
<name>A0A9W4TMQ0_9PROT</name>
<sequence length="1192" mass="131360">MSKTIMDANTAVAHIAYRVNEVCAIFPITPSSPMAEDIDDWAAKGKKNIWGNIPFVQQMQSEGGAAGTVHGALQSGALTTTFTASQGLLLMLPNMYKIAGELTSTVFHVAARSIATSALSIFGDHSDVMAARMTGFGILGAASVQEAHDLSLITHAATLAARVPFIHFFDGFRTSHELNTLDMIPDDVIEKMIDDDLVAAHRERGLSPENPFIRGTAHNPDTFFQAREAVNQYYNKTAEIVEQYMDRFGKLTGRHYGLVEYNGDPNAEHVIVLIGSAAETAEETVKILRQQGESVGILKVRLYRPFPAQQVLDALPKTVKRIAVMDRTKESGALGEPLYLDVMATLAEAVARGNREHLPLIIGGRYGLSSKDFTPAMVKAVFDELKVEKPRHGFTVGIKDDLTHTSLDYDPAFNIEHADTKRAMFFGLGSDGTVGANKNSVKIISEDVGQYAQGYFVYDSRKAGAQTVSHLRFGHEPIKAAYLVQQADFVGCHQFHFLYRQDILENAADNGTFLLNSHYSAEEVWQHLPRLTQQRIIEKKLKFFVVDASKVAQEVGLGMRTNTILQTCFFAISGVLPRDEAIDYIKKSIHKTYSSKGDAVVQKNYKAVDAACDHLFEVKVPEYASSNLAQENPVPADAPKFIHDVIVPMFSGQGESLPVSLLPADGTFPSGTAAYEKRNISDFVPEWREDLCIQCGQCGYVCPHSVIRAKTYDKKELANAPEDFKTAPVNARGYPNTNFTLQFYVEDCTGCTLCVSVCPASSPTEPDVRAINMTAKETLLDREKRNLEFFKELPVNDRSKINFSNVRGVQFLEPLFEFSGACAGCGETPYLKVLTQLFGDRLQVANATGCSSIYGGNMPVTPWAMNKEGKGPAWSNSLYEDNAEFGLGFRVAADKQLEVATHLLLKLKDQVGEELVNAILTSKQVHESEIRAQRLRVGELKTKLSQINDVTAKRLSTVVDHFIRRSIWIVGGDGWAYDIGYGGLDHVLASGQNVNILVMDTEMYSNTGGQASKASPFGSVAKFASSGKETVRKDLALMAMTYDNVYVAQVAMGASPQHTLDVFRQAEAYDGPSLIVAYSHCIGQGLDMRQGLVQQGLATDSGYWPLFRFDPMMRKIGKNPFQLDSPKPSIPLKKYAGNEIRYRNLARIRPNDAEQIMEAAQKAVTRKYEQYEALASMEGSEMNPVVFGLKTH</sequence>
<dbReference type="InterPro" id="IPR017900">
    <property type="entry name" value="4Fe4S_Fe_S_CS"/>
</dbReference>
<evidence type="ECO:0000256" key="4">
    <source>
        <dbReference type="ARBA" id="ARBA00022723"/>
    </source>
</evidence>
<feature type="binding site" evidence="13">
    <location>
        <position position="698"/>
    </location>
    <ligand>
        <name>[4Fe-4S] cluster</name>
        <dbReference type="ChEBI" id="CHEBI:49883"/>
        <label>1</label>
    </ligand>
</feature>
<feature type="binding site" evidence="13">
    <location>
        <position position="1081"/>
    </location>
    <ligand>
        <name>[4Fe-4S] cluster</name>
        <dbReference type="ChEBI" id="CHEBI:49883"/>
        <label>3</label>
    </ligand>
</feature>
<dbReference type="RefSeq" id="WP_271789882.1">
    <property type="nucleotide sequence ID" value="NZ_CAMXCL010000002.1"/>
</dbReference>
<evidence type="ECO:0000256" key="13">
    <source>
        <dbReference type="PIRSR" id="PIRSR000159-50"/>
    </source>
</evidence>
<evidence type="ECO:0000256" key="7">
    <source>
        <dbReference type="ARBA" id="ARBA00023004"/>
    </source>
</evidence>
<evidence type="ECO:0000313" key="15">
    <source>
        <dbReference type="EMBL" id="CAI3936547.1"/>
    </source>
</evidence>
<dbReference type="SUPFAM" id="SSF53323">
    <property type="entry name" value="Pyruvate-ferredoxin oxidoreductase, PFOR, domain III"/>
    <property type="match status" value="1"/>
</dbReference>
<dbReference type="InterPro" id="IPR002880">
    <property type="entry name" value="Pyrv_Fd/Flavodoxin_OxRdtase_N"/>
</dbReference>
<feature type="binding site" evidence="11">
    <location>
        <position position="850"/>
    </location>
    <ligand>
        <name>thiamine diphosphate</name>
        <dbReference type="ChEBI" id="CHEBI:58937"/>
    </ligand>
</feature>
<feature type="binding site" evidence="13">
    <location>
        <position position="822"/>
    </location>
    <ligand>
        <name>[4Fe-4S] cluster</name>
        <dbReference type="ChEBI" id="CHEBI:49883"/>
        <label>3</label>
    </ligand>
</feature>
<evidence type="ECO:0000313" key="16">
    <source>
        <dbReference type="EMBL" id="CAI3946885.1"/>
    </source>
</evidence>
<evidence type="ECO:0000313" key="18">
    <source>
        <dbReference type="Proteomes" id="UP001154259"/>
    </source>
</evidence>
<dbReference type="FunFam" id="3.40.50.920:FF:000007">
    <property type="entry name" value="Pyruvate:ferredoxin (Flavodoxin) oxidoreductase"/>
    <property type="match status" value="1"/>
</dbReference>
<dbReference type="InterPro" id="IPR050722">
    <property type="entry name" value="Pyruvate:ferred/Flavod_OxRd"/>
</dbReference>
<evidence type="ECO:0000256" key="12">
    <source>
        <dbReference type="PIRSR" id="PIRSR000159-2"/>
    </source>
</evidence>
<dbReference type="EC" id="1.2.7.-" evidence="10"/>
<dbReference type="SUPFAM" id="SSF52518">
    <property type="entry name" value="Thiamin diphosphate-binding fold (THDP-binding)"/>
    <property type="match status" value="2"/>
</dbReference>
<feature type="binding site" evidence="11">
    <location>
        <begin position="972"/>
        <end position="975"/>
    </location>
    <ligand>
        <name>thiamine diphosphate</name>
        <dbReference type="ChEBI" id="CHEBI:58937"/>
    </ligand>
</feature>
<proteinExistence type="inferred from homology"/>
<dbReference type="InterPro" id="IPR002869">
    <property type="entry name" value="Pyrv_flavodox_OxRed_cen"/>
</dbReference>
<feature type="binding site" evidence="11">
    <location>
        <position position="62"/>
    </location>
    <ligand>
        <name>thiamine diphosphate</name>
        <dbReference type="ChEBI" id="CHEBI:58937"/>
    </ligand>
</feature>
<dbReference type="CDD" id="cd07034">
    <property type="entry name" value="TPP_PYR_PFOR_IOR-alpha_like"/>
    <property type="match status" value="1"/>
</dbReference>
<dbReference type="CDD" id="cd03377">
    <property type="entry name" value="TPP_PFOR_PNO"/>
    <property type="match status" value="1"/>
</dbReference>
<dbReference type="InterPro" id="IPR011895">
    <property type="entry name" value="Pyrv_flavodox_OxRed"/>
</dbReference>
<feature type="binding site" evidence="13">
    <location>
        <position position="702"/>
    </location>
    <ligand>
        <name>[4Fe-4S] cluster</name>
        <dbReference type="ChEBI" id="CHEBI:49883"/>
        <label>2</label>
    </ligand>
</feature>
<dbReference type="Pfam" id="PF02775">
    <property type="entry name" value="TPP_enzyme_C"/>
    <property type="match status" value="1"/>
</dbReference>
<feature type="site" description="Important for catalytic activity" evidence="12">
    <location>
        <position position="62"/>
    </location>
</feature>
<dbReference type="PROSITE" id="PS00198">
    <property type="entry name" value="4FE4S_FER_1"/>
    <property type="match status" value="2"/>
</dbReference>
<dbReference type="SUPFAM" id="SSF52922">
    <property type="entry name" value="TK C-terminal domain-like"/>
    <property type="match status" value="1"/>
</dbReference>
<evidence type="ECO:0000313" key="17">
    <source>
        <dbReference type="Proteomes" id="UP001154255"/>
    </source>
</evidence>
<feature type="binding site" evidence="13">
    <location>
        <position position="692"/>
    </location>
    <ligand>
        <name>[4Fe-4S] cluster</name>
        <dbReference type="ChEBI" id="CHEBI:49883"/>
        <label>1</label>
    </ligand>
</feature>
<evidence type="ECO:0000256" key="6">
    <source>
        <dbReference type="ARBA" id="ARBA00023002"/>
    </source>
</evidence>
<evidence type="ECO:0000256" key="10">
    <source>
        <dbReference type="PIRNR" id="PIRNR000159"/>
    </source>
</evidence>
<keyword evidence="2 10" id="KW-0813">Transport</keyword>
<dbReference type="FunFam" id="3.40.50.970:FF:000041">
    <property type="entry name" value="Pyruvate:ferredoxin (Flavodoxin) oxidoreductase"/>
    <property type="match status" value="1"/>
</dbReference>
<feature type="binding site" evidence="13">
    <location>
        <position position="695"/>
    </location>
    <ligand>
        <name>[4Fe-4S] cluster</name>
        <dbReference type="ChEBI" id="CHEBI:49883"/>
        <label>1</label>
    </ligand>
</feature>
<feature type="binding site" evidence="13">
    <location>
        <position position="748"/>
    </location>
    <ligand>
        <name>[4Fe-4S] cluster</name>
        <dbReference type="ChEBI" id="CHEBI:49883"/>
        <label>2</label>
    </ligand>
</feature>
<dbReference type="Gene3D" id="3.30.70.20">
    <property type="match status" value="1"/>
</dbReference>
<dbReference type="Pfam" id="PF12838">
    <property type="entry name" value="Fer4_7"/>
    <property type="match status" value="1"/>
</dbReference>
<dbReference type="GO" id="GO:0005506">
    <property type="term" value="F:iron ion binding"/>
    <property type="evidence" value="ECO:0007669"/>
    <property type="project" value="InterPro"/>
</dbReference>
<keyword evidence="8 13" id="KW-0411">Iron-sulfur</keyword>
<dbReference type="EMBL" id="CAMXCM010000002">
    <property type="protein sequence ID" value="CAI3936547.1"/>
    <property type="molecule type" value="Genomic_DNA"/>
</dbReference>
<dbReference type="InterPro" id="IPR037112">
    <property type="entry name" value="Pyrv-flavodox_OxR_EKR_sf"/>
</dbReference>
<feature type="binding site" evidence="13">
    <location>
        <position position="758"/>
    </location>
    <ligand>
        <name>[4Fe-4S] cluster</name>
        <dbReference type="ChEBI" id="CHEBI:49883"/>
        <label>1</label>
    </ligand>
</feature>
<dbReference type="PANTHER" id="PTHR32154:SF0">
    <property type="entry name" value="PYRUVATE-FLAVODOXIN OXIDOREDUCTASE-RELATED"/>
    <property type="match status" value="1"/>
</dbReference>
<feature type="binding site" evidence="11">
    <location>
        <position position="827"/>
    </location>
    <ligand>
        <name>thiamine diphosphate</name>
        <dbReference type="ChEBI" id="CHEBI:58937"/>
    </ligand>
</feature>
<dbReference type="Pfam" id="PF01558">
    <property type="entry name" value="POR"/>
    <property type="match status" value="1"/>
</dbReference>
<comment type="cofactor">
    <cofactor evidence="13">
        <name>[4Fe-4S] cluster</name>
        <dbReference type="ChEBI" id="CHEBI:49883"/>
    </cofactor>
    <text evidence="13">Binds 3 [4Fe-4S] clusters per subunit.</text>
</comment>
<evidence type="ECO:0000256" key="3">
    <source>
        <dbReference type="ARBA" id="ARBA00022485"/>
    </source>
</evidence>
<dbReference type="InterPro" id="IPR019752">
    <property type="entry name" value="Pyrv/ketoisovalerate_OxRed_cat"/>
</dbReference>
<dbReference type="Proteomes" id="UP001154259">
    <property type="component" value="Unassembled WGS sequence"/>
</dbReference>
<dbReference type="InterPro" id="IPR029061">
    <property type="entry name" value="THDP-binding"/>
</dbReference>
<reference evidence="15" key="1">
    <citation type="submission" date="2022-10" db="EMBL/GenBank/DDBJ databases">
        <authorList>
            <person name="Botero Cardona J."/>
        </authorList>
    </citation>
    <scope>NUCLEOTIDE SEQUENCE</scope>
    <source>
        <strain evidence="15">LMG 31819</strain>
        <strain evidence="16">R-53529</strain>
    </source>
</reference>
<dbReference type="GO" id="GO:0006979">
    <property type="term" value="P:response to oxidative stress"/>
    <property type="evidence" value="ECO:0007669"/>
    <property type="project" value="TreeGrafter"/>
</dbReference>
<dbReference type="InterPro" id="IPR019456">
    <property type="entry name" value="Pyrv-flavodox_OxRtase_EKR"/>
</dbReference>
<dbReference type="SUPFAM" id="SSF54862">
    <property type="entry name" value="4Fe-4S ferredoxins"/>
    <property type="match status" value="1"/>
</dbReference>
<feature type="domain" description="4Fe-4S ferredoxin-type" evidence="14">
    <location>
        <begin position="683"/>
        <end position="712"/>
    </location>
</feature>
<evidence type="ECO:0000256" key="11">
    <source>
        <dbReference type="PIRSR" id="PIRSR000159-1"/>
    </source>
</evidence>
<dbReference type="GO" id="GO:0051539">
    <property type="term" value="F:4 iron, 4 sulfur cluster binding"/>
    <property type="evidence" value="ECO:0007669"/>
    <property type="project" value="UniProtKB-KW"/>
</dbReference>
<feature type="site" description="Important for catalytic activity" evidence="12">
    <location>
        <position position="112"/>
    </location>
</feature>
<dbReference type="GO" id="GO:0022900">
    <property type="term" value="P:electron transport chain"/>
    <property type="evidence" value="ECO:0007669"/>
    <property type="project" value="InterPro"/>
</dbReference>
<dbReference type="FunFam" id="3.40.50.970:FF:000012">
    <property type="entry name" value="Pyruvate:ferredoxin (Flavodoxin) oxidoreductase"/>
    <property type="match status" value="1"/>
</dbReference>
<feature type="site" description="Important for catalytic activity" evidence="12">
    <location>
        <position position="29"/>
    </location>
</feature>
<dbReference type="PIRSF" id="PIRSF000159">
    <property type="entry name" value="NifJ"/>
    <property type="match status" value="1"/>
</dbReference>
<evidence type="ECO:0000259" key="14">
    <source>
        <dbReference type="PROSITE" id="PS51379"/>
    </source>
</evidence>
<feature type="binding site" evidence="13">
    <location>
        <position position="751"/>
    </location>
    <ligand>
        <name>[4Fe-4S] cluster</name>
        <dbReference type="ChEBI" id="CHEBI:49883"/>
        <label>2</label>
    </ligand>
</feature>
<feature type="binding site" evidence="13">
    <location>
        <position position="825"/>
    </location>
    <ligand>
        <name>[4Fe-4S] cluster</name>
        <dbReference type="ChEBI" id="CHEBI:49883"/>
        <label>3</label>
    </ligand>
</feature>
<dbReference type="Proteomes" id="UP001154255">
    <property type="component" value="Unassembled WGS sequence"/>
</dbReference>
<keyword evidence="3 13" id="KW-0004">4Fe-4S</keyword>
<protein>
    <recommendedName>
        <fullName evidence="10">Pyruvate-flavodoxin oxidoreductase</fullName>
        <ecNumber evidence="10">1.2.7.-</ecNumber>
    </recommendedName>
</protein>
<dbReference type="Pfam" id="PF01855">
    <property type="entry name" value="POR_N"/>
    <property type="match status" value="1"/>
</dbReference>
<dbReference type="Pfam" id="PF17147">
    <property type="entry name" value="PFOR_II"/>
    <property type="match status" value="1"/>
</dbReference>
<dbReference type="PROSITE" id="PS51379">
    <property type="entry name" value="4FE4S_FER_2"/>
    <property type="match status" value="2"/>
</dbReference>
<evidence type="ECO:0000256" key="9">
    <source>
        <dbReference type="ARBA" id="ARBA00048963"/>
    </source>
</evidence>
<keyword evidence="4 13" id="KW-0479">Metal-binding</keyword>
<keyword evidence="6 10" id="KW-0560">Oxidoreductase</keyword>
<organism evidence="15 17">
    <name type="scientific">Commensalibacter communis</name>
    <dbReference type="NCBI Taxonomy" id="2972786"/>
    <lineage>
        <taxon>Bacteria</taxon>
        <taxon>Pseudomonadati</taxon>
        <taxon>Pseudomonadota</taxon>
        <taxon>Alphaproteobacteria</taxon>
        <taxon>Acetobacterales</taxon>
        <taxon>Acetobacteraceae</taxon>
    </lineage>
</organism>
<feature type="binding site" evidence="13">
    <location>
        <position position="850"/>
    </location>
    <ligand>
        <name>[4Fe-4S] cluster</name>
        <dbReference type="ChEBI" id="CHEBI:49883"/>
        <label>3</label>
    </ligand>
</feature>
<dbReference type="NCBIfam" id="TIGR02176">
    <property type="entry name" value="pyruv_ox_red"/>
    <property type="match status" value="1"/>
</dbReference>
<dbReference type="PANTHER" id="PTHR32154">
    <property type="entry name" value="PYRUVATE-FLAVODOXIN OXIDOREDUCTASE-RELATED"/>
    <property type="match status" value="1"/>
</dbReference>
<dbReference type="InterPro" id="IPR017896">
    <property type="entry name" value="4Fe4S_Fe-S-bd"/>
</dbReference>
<evidence type="ECO:0000256" key="1">
    <source>
        <dbReference type="ARBA" id="ARBA00009032"/>
    </source>
</evidence>
<feature type="domain" description="4Fe-4S ferredoxin-type" evidence="14">
    <location>
        <begin position="739"/>
        <end position="768"/>
    </location>
</feature>
<evidence type="ECO:0000256" key="2">
    <source>
        <dbReference type="ARBA" id="ARBA00022448"/>
    </source>
</evidence>
<dbReference type="Pfam" id="PF10371">
    <property type="entry name" value="EKR"/>
    <property type="match status" value="1"/>
</dbReference>
<keyword evidence="7 13" id="KW-0408">Iron</keyword>
<evidence type="ECO:0000256" key="5">
    <source>
        <dbReference type="ARBA" id="ARBA00022982"/>
    </source>
</evidence>
<dbReference type="InterPro" id="IPR009014">
    <property type="entry name" value="Transketo_C/PFOR_II"/>
</dbReference>
<comment type="similarity">
    <text evidence="1 10">Belongs to the pyruvate:ferredoxin/flavodoxin oxidoreductase family.</text>
</comment>
<feature type="binding site" evidence="11">
    <location>
        <position position="112"/>
    </location>
    <ligand>
        <name>pyruvate</name>
        <dbReference type="ChEBI" id="CHEBI:15361"/>
    </ligand>
</feature>
<accession>A0A9W4TMQ0</accession>
<comment type="function">
    <text evidence="10">Oxidoreductase required for the transfer of electrons from pyruvate to flavodoxin.</text>
</comment>
<dbReference type="GO" id="GO:0044281">
    <property type="term" value="P:small molecule metabolic process"/>
    <property type="evidence" value="ECO:0007669"/>
    <property type="project" value="UniProtKB-ARBA"/>
</dbReference>
<dbReference type="AlphaFoldDB" id="A0A9W4TMQ0"/>
<gene>
    <name evidence="16" type="ORF">R53529_LOCUS1459</name>
    <name evidence="15" type="ORF">R53530_LOCUS974</name>
</gene>
<keyword evidence="5 10" id="KW-0249">Electron transport</keyword>
<dbReference type="InterPro" id="IPR011766">
    <property type="entry name" value="TPP_enzyme_TPP-bd"/>
</dbReference>
<feature type="binding site" evidence="11">
    <location>
        <begin position="1001"/>
        <end position="1006"/>
    </location>
    <ligand>
        <name>thiamine diphosphate</name>
        <dbReference type="ChEBI" id="CHEBI:58937"/>
    </ligand>
</feature>
<comment type="catalytic activity">
    <reaction evidence="9 10">
        <text>oxidized [flavodoxin] + pyruvate + CoA + 2 H(+) = reduced [flavodoxin] + acetyl-CoA + CO2</text>
        <dbReference type="Rhea" id="RHEA:44140"/>
        <dbReference type="Rhea" id="RHEA-COMP:10622"/>
        <dbReference type="Rhea" id="RHEA-COMP:10623"/>
        <dbReference type="ChEBI" id="CHEBI:15361"/>
        <dbReference type="ChEBI" id="CHEBI:15378"/>
        <dbReference type="ChEBI" id="CHEBI:16526"/>
        <dbReference type="ChEBI" id="CHEBI:57287"/>
        <dbReference type="ChEBI" id="CHEBI:57288"/>
        <dbReference type="ChEBI" id="CHEBI:57618"/>
        <dbReference type="ChEBI" id="CHEBI:58210"/>
    </reaction>
</comment>
<comment type="caution">
    <text evidence="15">The sequence shown here is derived from an EMBL/GenBank/DDBJ whole genome shotgun (WGS) entry which is preliminary data.</text>
</comment>
<dbReference type="Gene3D" id="3.40.50.920">
    <property type="match status" value="1"/>
</dbReference>
<evidence type="ECO:0000256" key="8">
    <source>
        <dbReference type="ARBA" id="ARBA00023014"/>
    </source>
</evidence>
<keyword evidence="18" id="KW-1185">Reference proteome</keyword>
<dbReference type="EMBL" id="CAMXCS010000002">
    <property type="protein sequence ID" value="CAI3946885.1"/>
    <property type="molecule type" value="Genomic_DNA"/>
</dbReference>
<dbReference type="FunFam" id="3.40.920.10:FF:000001">
    <property type="entry name" value="Pyruvate:ferredoxin (Flavodoxin) oxidoreductase"/>
    <property type="match status" value="1"/>
</dbReference>
<dbReference type="FunFam" id="3.30.70.20:FF:000022">
    <property type="entry name" value="Pyruvate:ferredoxin (Flavodoxin) oxidoreductase"/>
    <property type="match status" value="1"/>
</dbReference>
<dbReference type="Gene3D" id="3.40.920.10">
    <property type="entry name" value="Pyruvate-ferredoxin oxidoreductase, PFOR, domain III"/>
    <property type="match status" value="1"/>
</dbReference>
<feature type="binding site" evidence="11">
    <location>
        <position position="29"/>
    </location>
    <ligand>
        <name>pyruvate</name>
        <dbReference type="ChEBI" id="CHEBI:15361"/>
    </ligand>
</feature>
<feature type="binding site" evidence="13">
    <location>
        <position position="754"/>
    </location>
    <ligand>
        <name>[4Fe-4S] cluster</name>
        <dbReference type="ChEBI" id="CHEBI:49883"/>
        <label>2</label>
    </ligand>
</feature>
<dbReference type="InterPro" id="IPR033412">
    <property type="entry name" value="PFOR_II"/>
</dbReference>
<dbReference type="Gene3D" id="3.40.50.970">
    <property type="match status" value="2"/>
</dbReference>